<protein>
    <submittedName>
        <fullName evidence="1">Uncharacterized protein</fullName>
    </submittedName>
</protein>
<dbReference type="AlphaFoldDB" id="A0A4Y7SPN4"/>
<accession>A0A4Y7SPN4</accession>
<name>A0A4Y7SPN4_COPMI</name>
<sequence length="113" mass="12362">MTDHIKEVQRKAKALEPSTAIRNGNIIIIIQDAARCASPPLDLQFKKTVTLPPSLTPSVRLHIVRLLAATYSVYISDSSALPTSYPSSLSFCTRLISVFAVFRLSVSRPVVPP</sequence>
<dbReference type="EMBL" id="QPFP01000075">
    <property type="protein sequence ID" value="TEB23671.1"/>
    <property type="molecule type" value="Genomic_DNA"/>
</dbReference>
<proteinExistence type="predicted"/>
<comment type="caution">
    <text evidence="1">The sequence shown here is derived from an EMBL/GenBank/DDBJ whole genome shotgun (WGS) entry which is preliminary data.</text>
</comment>
<keyword evidence="2" id="KW-1185">Reference proteome</keyword>
<evidence type="ECO:0000313" key="2">
    <source>
        <dbReference type="Proteomes" id="UP000298030"/>
    </source>
</evidence>
<dbReference type="Proteomes" id="UP000298030">
    <property type="component" value="Unassembled WGS sequence"/>
</dbReference>
<organism evidence="1 2">
    <name type="scientific">Coprinellus micaceus</name>
    <name type="common">Glistening ink-cap mushroom</name>
    <name type="synonym">Coprinus micaceus</name>
    <dbReference type="NCBI Taxonomy" id="71717"/>
    <lineage>
        <taxon>Eukaryota</taxon>
        <taxon>Fungi</taxon>
        <taxon>Dikarya</taxon>
        <taxon>Basidiomycota</taxon>
        <taxon>Agaricomycotina</taxon>
        <taxon>Agaricomycetes</taxon>
        <taxon>Agaricomycetidae</taxon>
        <taxon>Agaricales</taxon>
        <taxon>Agaricineae</taxon>
        <taxon>Psathyrellaceae</taxon>
        <taxon>Coprinellus</taxon>
    </lineage>
</organism>
<reference evidence="1 2" key="1">
    <citation type="journal article" date="2019" name="Nat. Ecol. Evol.">
        <title>Megaphylogeny resolves global patterns of mushroom evolution.</title>
        <authorList>
            <person name="Varga T."/>
            <person name="Krizsan K."/>
            <person name="Foldi C."/>
            <person name="Dima B."/>
            <person name="Sanchez-Garcia M."/>
            <person name="Sanchez-Ramirez S."/>
            <person name="Szollosi G.J."/>
            <person name="Szarkandi J.G."/>
            <person name="Papp V."/>
            <person name="Albert L."/>
            <person name="Andreopoulos W."/>
            <person name="Angelini C."/>
            <person name="Antonin V."/>
            <person name="Barry K.W."/>
            <person name="Bougher N.L."/>
            <person name="Buchanan P."/>
            <person name="Buyck B."/>
            <person name="Bense V."/>
            <person name="Catcheside P."/>
            <person name="Chovatia M."/>
            <person name="Cooper J."/>
            <person name="Damon W."/>
            <person name="Desjardin D."/>
            <person name="Finy P."/>
            <person name="Geml J."/>
            <person name="Haridas S."/>
            <person name="Hughes K."/>
            <person name="Justo A."/>
            <person name="Karasinski D."/>
            <person name="Kautmanova I."/>
            <person name="Kiss B."/>
            <person name="Kocsube S."/>
            <person name="Kotiranta H."/>
            <person name="LaButti K.M."/>
            <person name="Lechner B.E."/>
            <person name="Liimatainen K."/>
            <person name="Lipzen A."/>
            <person name="Lukacs Z."/>
            <person name="Mihaltcheva S."/>
            <person name="Morgado L.N."/>
            <person name="Niskanen T."/>
            <person name="Noordeloos M.E."/>
            <person name="Ohm R.A."/>
            <person name="Ortiz-Santana B."/>
            <person name="Ovrebo C."/>
            <person name="Racz N."/>
            <person name="Riley R."/>
            <person name="Savchenko A."/>
            <person name="Shiryaev A."/>
            <person name="Soop K."/>
            <person name="Spirin V."/>
            <person name="Szebenyi C."/>
            <person name="Tomsovsky M."/>
            <person name="Tulloss R.E."/>
            <person name="Uehling J."/>
            <person name="Grigoriev I.V."/>
            <person name="Vagvolgyi C."/>
            <person name="Papp T."/>
            <person name="Martin F.M."/>
            <person name="Miettinen O."/>
            <person name="Hibbett D.S."/>
            <person name="Nagy L.G."/>
        </authorList>
    </citation>
    <scope>NUCLEOTIDE SEQUENCE [LARGE SCALE GENOMIC DNA]</scope>
    <source>
        <strain evidence="1 2">FP101781</strain>
    </source>
</reference>
<gene>
    <name evidence="1" type="ORF">FA13DRAFT_1405701</name>
</gene>
<evidence type="ECO:0000313" key="1">
    <source>
        <dbReference type="EMBL" id="TEB23671.1"/>
    </source>
</evidence>